<dbReference type="PANTHER" id="PTHR12684:SF2">
    <property type="entry name" value="TRNA 2'-PHOSPHOTRANSFERASE 1"/>
    <property type="match status" value="1"/>
</dbReference>
<sequence>MSSKRGGRGGGNRGPLPRNVQVSKKISWLLRHGAEKEGLQLGPGGFVGVQDVLNNRNLRSLKVTFDELRAIVQDNEKQRFTMVLKSSIDSNGVVTEDAETTDALTQTPLPSDDPNDYLIRANQGHSLKVESEGLLTPVTPETAPKTVVHGTTHSAWPLIVASGGLKPMGRNHAHFASGLPAGFKSLVEEDSAATDAAPVISGMRKSSTVLMFLDIGKAMEAGVKFWLSDNGVILSEGNENGVIPLEVFRRVEDRTGEGVLLEDGMIVKKAPEKWSAKRNDNS</sequence>
<dbReference type="InterPro" id="IPR042081">
    <property type="entry name" value="RNA_2'-PTrans_C"/>
</dbReference>
<keyword evidence="4 7" id="KW-0808">Transferase</keyword>
<dbReference type="InterPro" id="IPR002745">
    <property type="entry name" value="Ptrans_KptA/Tpt1"/>
</dbReference>
<dbReference type="GO" id="GO:0000215">
    <property type="term" value="F:tRNA 2'-phosphotransferase activity"/>
    <property type="evidence" value="ECO:0007669"/>
    <property type="project" value="UniProtKB-EC"/>
</dbReference>
<evidence type="ECO:0000256" key="2">
    <source>
        <dbReference type="ARBA" id="ARBA00009836"/>
    </source>
</evidence>
<reference evidence="7 8" key="1">
    <citation type="submission" date="2015-03" db="EMBL/GenBank/DDBJ databases">
        <title>RNA-seq based gene annotation and comparative genomics of four Zymoseptoria species reveal species-specific pathogenicity related genes and transposable element activity.</title>
        <authorList>
            <person name="Grandaubert J."/>
            <person name="Bhattacharyya A."/>
            <person name="Stukenbrock E.H."/>
        </authorList>
    </citation>
    <scope>NUCLEOTIDE SEQUENCE [LARGE SCALE GENOMIC DNA]</scope>
    <source>
        <strain evidence="7 8">Zb18110</strain>
    </source>
</reference>
<dbReference type="InterPro" id="IPR042080">
    <property type="entry name" value="RNA_2'-PTrans_N"/>
</dbReference>
<dbReference type="Gene3D" id="1.10.10.970">
    <property type="entry name" value="RNA 2'-phosphotransferase, Tpt1/KptA family, N-terminal domain"/>
    <property type="match status" value="1"/>
</dbReference>
<dbReference type="EMBL" id="LAFY01004079">
    <property type="protein sequence ID" value="KJX95312.1"/>
    <property type="molecule type" value="Genomic_DNA"/>
</dbReference>
<evidence type="ECO:0000313" key="8">
    <source>
        <dbReference type="Proteomes" id="UP000033647"/>
    </source>
</evidence>
<dbReference type="Proteomes" id="UP000033647">
    <property type="component" value="Unassembled WGS sequence"/>
</dbReference>
<evidence type="ECO:0000256" key="1">
    <source>
        <dbReference type="ARBA" id="ARBA00003343"/>
    </source>
</evidence>
<evidence type="ECO:0000256" key="5">
    <source>
        <dbReference type="ARBA" id="ARBA00023027"/>
    </source>
</evidence>
<evidence type="ECO:0000256" key="3">
    <source>
        <dbReference type="ARBA" id="ARBA00012007"/>
    </source>
</evidence>
<dbReference type="AlphaFoldDB" id="A0A0F4GEB1"/>
<gene>
    <name evidence="7" type="ORF">TI39_contig4119g00016</name>
</gene>
<evidence type="ECO:0000313" key="7">
    <source>
        <dbReference type="EMBL" id="KJX95312.1"/>
    </source>
</evidence>
<comment type="catalytic activity">
    <reaction evidence="6">
        <text>2'-phospho-[ligated tRNA] + NAD(+) = mature tRNA + ADP-alpha-D-ribose 1'',2''-cyclic phosphate + nicotinamide</text>
        <dbReference type="Rhea" id="RHEA:23324"/>
        <dbReference type="Rhea" id="RHEA-COMP:11106"/>
        <dbReference type="Rhea" id="RHEA-COMP:11107"/>
        <dbReference type="ChEBI" id="CHEBI:17154"/>
        <dbReference type="ChEBI" id="CHEBI:57540"/>
        <dbReference type="ChEBI" id="CHEBI:76596"/>
        <dbReference type="ChEBI" id="CHEBI:82883"/>
        <dbReference type="ChEBI" id="CHEBI:85027"/>
        <dbReference type="EC" id="2.7.1.160"/>
    </reaction>
</comment>
<proteinExistence type="inferred from homology"/>
<dbReference type="EC" id="2.7.1.160" evidence="3"/>
<comment type="similarity">
    <text evidence="2">Belongs to the KptA/TPT1 family.</text>
</comment>
<dbReference type="GO" id="GO:0006388">
    <property type="term" value="P:tRNA splicing, via endonucleolytic cleavage and ligation"/>
    <property type="evidence" value="ECO:0007669"/>
    <property type="project" value="TreeGrafter"/>
</dbReference>
<protein>
    <recommendedName>
        <fullName evidence="3">2'-phosphotransferase</fullName>
        <ecNumber evidence="3">2.7.1.160</ecNumber>
    </recommendedName>
</protein>
<dbReference type="Pfam" id="PF01885">
    <property type="entry name" value="PTS_2-RNA"/>
    <property type="match status" value="1"/>
</dbReference>
<organism evidence="7 8">
    <name type="scientific">Zymoseptoria brevis</name>
    <dbReference type="NCBI Taxonomy" id="1047168"/>
    <lineage>
        <taxon>Eukaryota</taxon>
        <taxon>Fungi</taxon>
        <taxon>Dikarya</taxon>
        <taxon>Ascomycota</taxon>
        <taxon>Pezizomycotina</taxon>
        <taxon>Dothideomycetes</taxon>
        <taxon>Dothideomycetidae</taxon>
        <taxon>Mycosphaerellales</taxon>
        <taxon>Mycosphaerellaceae</taxon>
        <taxon>Zymoseptoria</taxon>
    </lineage>
</organism>
<comment type="function">
    <text evidence="1">Catalyzes the last step of tRNA splicing, the transfer of the splice junction 2'-phosphate from ligated tRNA to NAD to produce ADP-ribose 1''-2'' cyclic phosphate.</text>
</comment>
<keyword evidence="8" id="KW-1185">Reference proteome</keyword>
<dbReference type="PANTHER" id="PTHR12684">
    <property type="entry name" value="PUTATIVE PHOSPHOTRANSFERASE"/>
    <property type="match status" value="1"/>
</dbReference>
<dbReference type="STRING" id="1047168.A0A0F4GEB1"/>
<dbReference type="OrthoDB" id="419694at2759"/>
<accession>A0A0F4GEB1</accession>
<comment type="caution">
    <text evidence="7">The sequence shown here is derived from an EMBL/GenBank/DDBJ whole genome shotgun (WGS) entry which is preliminary data.</text>
</comment>
<dbReference type="SUPFAM" id="SSF56399">
    <property type="entry name" value="ADP-ribosylation"/>
    <property type="match status" value="1"/>
</dbReference>
<evidence type="ECO:0000256" key="6">
    <source>
        <dbReference type="ARBA" id="ARBA00047949"/>
    </source>
</evidence>
<evidence type="ECO:0000256" key="4">
    <source>
        <dbReference type="ARBA" id="ARBA00022679"/>
    </source>
</evidence>
<keyword evidence="5" id="KW-0520">NAD</keyword>
<dbReference type="Gene3D" id="3.20.170.30">
    <property type="match status" value="1"/>
</dbReference>
<name>A0A0F4GEB1_9PEZI</name>